<dbReference type="InterPro" id="IPR001138">
    <property type="entry name" value="Zn2Cys6_DnaBD"/>
</dbReference>
<evidence type="ECO:0000313" key="8">
    <source>
        <dbReference type="Proteomes" id="UP000654913"/>
    </source>
</evidence>
<dbReference type="GeneID" id="64970843"/>
<dbReference type="KEGG" id="apuu:APUU_21270A"/>
<dbReference type="PROSITE" id="PS50048">
    <property type="entry name" value="ZN2_CY6_FUNGAL_2"/>
    <property type="match status" value="1"/>
</dbReference>
<keyword evidence="1" id="KW-0805">Transcription regulation</keyword>
<organism evidence="7 8">
    <name type="scientific">Aspergillus puulaauensis</name>
    <dbReference type="NCBI Taxonomy" id="1220207"/>
    <lineage>
        <taxon>Eukaryota</taxon>
        <taxon>Fungi</taxon>
        <taxon>Dikarya</taxon>
        <taxon>Ascomycota</taxon>
        <taxon>Pezizomycotina</taxon>
        <taxon>Eurotiomycetes</taxon>
        <taxon>Eurotiomycetidae</taxon>
        <taxon>Eurotiales</taxon>
        <taxon>Aspergillaceae</taxon>
        <taxon>Aspergillus</taxon>
    </lineage>
</organism>
<dbReference type="InterPro" id="IPR021858">
    <property type="entry name" value="Fun_TF"/>
</dbReference>
<feature type="region of interest" description="Disordered" evidence="5">
    <location>
        <begin position="238"/>
        <end position="267"/>
    </location>
</feature>
<dbReference type="PANTHER" id="PTHR31069">
    <property type="entry name" value="OLEATE-ACTIVATED TRANSCRIPTION FACTOR 1-RELATED"/>
    <property type="match status" value="1"/>
</dbReference>
<accession>A0A7R7XH24</accession>
<dbReference type="GO" id="GO:0000981">
    <property type="term" value="F:DNA-binding transcription factor activity, RNA polymerase II-specific"/>
    <property type="evidence" value="ECO:0007669"/>
    <property type="project" value="InterPro"/>
</dbReference>
<gene>
    <name evidence="7" type="ORF">APUU_21270A</name>
</gene>
<dbReference type="Pfam" id="PF11951">
    <property type="entry name" value="Fungal_trans_2"/>
    <property type="match status" value="1"/>
</dbReference>
<dbReference type="PROSITE" id="PS00463">
    <property type="entry name" value="ZN2_CY6_FUNGAL_1"/>
    <property type="match status" value="1"/>
</dbReference>
<dbReference type="PANTHER" id="PTHR31069:SF32">
    <property type="entry name" value="ARGININE METABOLISM REGULATION PROTEIN II"/>
    <property type="match status" value="1"/>
</dbReference>
<dbReference type="Gene3D" id="4.10.240.10">
    <property type="entry name" value="Zn(2)-C6 fungal-type DNA-binding domain"/>
    <property type="match status" value="1"/>
</dbReference>
<dbReference type="Proteomes" id="UP000654913">
    <property type="component" value="Chromosome 2"/>
</dbReference>
<dbReference type="InterPro" id="IPR036864">
    <property type="entry name" value="Zn2-C6_fun-type_DNA-bd_sf"/>
</dbReference>
<dbReference type="GO" id="GO:0008270">
    <property type="term" value="F:zinc ion binding"/>
    <property type="evidence" value="ECO:0007669"/>
    <property type="project" value="InterPro"/>
</dbReference>
<protein>
    <recommendedName>
        <fullName evidence="6">Zn(2)-C6 fungal-type domain-containing protein</fullName>
    </recommendedName>
</protein>
<keyword evidence="4" id="KW-0539">Nucleus</keyword>
<evidence type="ECO:0000256" key="1">
    <source>
        <dbReference type="ARBA" id="ARBA00023015"/>
    </source>
</evidence>
<keyword evidence="8" id="KW-1185">Reference proteome</keyword>
<name>A0A7R7XH24_9EURO</name>
<evidence type="ECO:0000256" key="2">
    <source>
        <dbReference type="ARBA" id="ARBA00023125"/>
    </source>
</evidence>
<dbReference type="InterPro" id="IPR050675">
    <property type="entry name" value="OAF3"/>
</dbReference>
<feature type="compositionally biased region" description="Polar residues" evidence="5">
    <location>
        <begin position="245"/>
        <end position="261"/>
    </location>
</feature>
<evidence type="ECO:0000256" key="5">
    <source>
        <dbReference type="SAM" id="MobiDB-lite"/>
    </source>
</evidence>
<reference evidence="7" key="1">
    <citation type="submission" date="2021-01" db="EMBL/GenBank/DDBJ databases">
        <authorList>
            <consortium name="Aspergillus puulaauensis MK2 genome sequencing consortium"/>
            <person name="Kazuki M."/>
            <person name="Futagami T."/>
        </authorList>
    </citation>
    <scope>NUCLEOTIDE SEQUENCE</scope>
    <source>
        <strain evidence="7">MK2</strain>
    </source>
</reference>
<dbReference type="EMBL" id="AP024444">
    <property type="protein sequence ID" value="BCS20838.1"/>
    <property type="molecule type" value="Genomic_DNA"/>
</dbReference>
<feature type="domain" description="Zn(2)-C6 fungal-type" evidence="6">
    <location>
        <begin position="71"/>
        <end position="99"/>
    </location>
</feature>
<dbReference type="RefSeq" id="XP_041553032.1">
    <property type="nucleotide sequence ID" value="XM_041700003.1"/>
</dbReference>
<dbReference type="SUPFAM" id="SSF57701">
    <property type="entry name" value="Zn2/Cys6 DNA-binding domain"/>
    <property type="match status" value="1"/>
</dbReference>
<proteinExistence type="predicted"/>
<reference evidence="7" key="2">
    <citation type="submission" date="2021-02" db="EMBL/GenBank/DDBJ databases">
        <title>Aspergillus puulaauensis MK2 genome sequence.</title>
        <authorList>
            <person name="Futagami T."/>
            <person name="Mori K."/>
            <person name="Kadooka C."/>
            <person name="Tanaka T."/>
        </authorList>
    </citation>
    <scope>NUCLEOTIDE SEQUENCE</scope>
    <source>
        <strain evidence="7">MK2</strain>
    </source>
</reference>
<dbReference type="GO" id="GO:0003677">
    <property type="term" value="F:DNA binding"/>
    <property type="evidence" value="ECO:0007669"/>
    <property type="project" value="UniProtKB-KW"/>
</dbReference>
<dbReference type="OrthoDB" id="3477330at2759"/>
<dbReference type="CDD" id="cd00067">
    <property type="entry name" value="GAL4"/>
    <property type="match status" value="1"/>
</dbReference>
<keyword evidence="3" id="KW-0804">Transcription</keyword>
<dbReference type="AlphaFoldDB" id="A0A7R7XH24"/>
<keyword evidence="2" id="KW-0238">DNA-binding</keyword>
<dbReference type="SMART" id="SM00066">
    <property type="entry name" value="GAL4"/>
    <property type="match status" value="1"/>
</dbReference>
<evidence type="ECO:0000313" key="7">
    <source>
        <dbReference type="EMBL" id="BCS20838.1"/>
    </source>
</evidence>
<evidence type="ECO:0000256" key="4">
    <source>
        <dbReference type="ARBA" id="ARBA00023242"/>
    </source>
</evidence>
<evidence type="ECO:0000256" key="3">
    <source>
        <dbReference type="ARBA" id="ARBA00023163"/>
    </source>
</evidence>
<evidence type="ECO:0000259" key="6">
    <source>
        <dbReference type="PROSITE" id="PS50048"/>
    </source>
</evidence>
<sequence>MTESGQAISNCTNSNSPRSLCCFTHKQSGRSYFLLARLFLFHLPPSTRSTTQLCAISMSNTLRRHHKTYSGCWTCRARKVKCDEDRPACRQCRRNGRECEGYNVRLRWVINQDADSDLSYQIAQSQRSRVALSPHRTPIPFSRVEEILARLDALESHRKQADRTGVSLFISGFGVFGADLDAHVERTTTSSSVEPSSDERQNDGHIILYQGHSTPTLLWNSSPCSVDEDPGIVPPGTAPGLFGDTTLSPDQNPETLDTPKNGQHDGISQLLHAHDDSISVPSPNLCPEPLYLSSTERFLINHYANRVVQLFCVVDNEKSLWKTIHLPKALQAAGELSLTGSTSAIRKALLSTLLSISAFCLFNYRKSQLRRDEAIEWKAAAEEFRCKAIELLKDAMETDLYSRPLPKYKDFLATMLSMVTINVISGDIDTCGLHLDGALRFIHHAQSWKTRYSSKAQGLHRQYLYLRTIYESTCPRGRLKNRALLFPTISGADPNSAQDIFCRDLLRRHSFNIQSSPGDNPHITSYETVYGVPYDLLFLLTQAIELINKLHDSQSPSQGLLIPDHLVTECDELENTIMEWRGDALFKDTVQTNINSQIIHQQTIAFHNALIIYFAQHIRLLSHRFLQPYVKSVLESIEAMERIKIETNILAAPLYWPAFVAASEAFDSALQDRFRRWHDHMEVYGIEALRTGMDVVEEVWRAGPSARNRTTSYWRAIVEDRTKVLMLS</sequence>
<dbReference type="Pfam" id="PF00172">
    <property type="entry name" value="Zn_clus"/>
    <property type="match status" value="1"/>
</dbReference>